<dbReference type="Proteomes" id="UP001316384">
    <property type="component" value="Chromosome"/>
</dbReference>
<organism evidence="7 8">
    <name type="scientific">Cellulomonas xiejunii</name>
    <dbReference type="NCBI Taxonomy" id="2968083"/>
    <lineage>
        <taxon>Bacteria</taxon>
        <taxon>Bacillati</taxon>
        <taxon>Actinomycetota</taxon>
        <taxon>Actinomycetes</taxon>
        <taxon>Micrococcales</taxon>
        <taxon>Cellulomonadaceae</taxon>
        <taxon>Cellulomonas</taxon>
    </lineage>
</organism>
<evidence type="ECO:0000256" key="2">
    <source>
        <dbReference type="ARBA" id="ARBA00022801"/>
    </source>
</evidence>
<evidence type="ECO:0000259" key="6">
    <source>
        <dbReference type="Pfam" id="PF08386"/>
    </source>
</evidence>
<dbReference type="Pfam" id="PF08386">
    <property type="entry name" value="Abhydrolase_4"/>
    <property type="match status" value="1"/>
</dbReference>
<accession>A0ABY5KKF5</accession>
<feature type="chain" id="PRO_5047115457" evidence="4">
    <location>
        <begin position="26"/>
        <end position="603"/>
    </location>
</feature>
<evidence type="ECO:0000313" key="7">
    <source>
        <dbReference type="EMBL" id="UUI70820.1"/>
    </source>
</evidence>
<dbReference type="InterPro" id="IPR013595">
    <property type="entry name" value="Pept_S33_TAP-like_C"/>
</dbReference>
<gene>
    <name evidence="7" type="ORF">NP048_13590</name>
</gene>
<feature type="region of interest" description="Disordered" evidence="3">
    <location>
        <begin position="30"/>
        <end position="50"/>
    </location>
</feature>
<feature type="compositionally biased region" description="Basic and acidic residues" evidence="3">
    <location>
        <begin position="39"/>
        <end position="50"/>
    </location>
</feature>
<dbReference type="InterPro" id="IPR000073">
    <property type="entry name" value="AB_hydrolase_1"/>
</dbReference>
<reference evidence="7 8" key="1">
    <citation type="submission" date="2022-07" db="EMBL/GenBank/DDBJ databases">
        <title>Novel species in genus cellulomonas.</title>
        <authorList>
            <person name="Ye L."/>
        </authorList>
    </citation>
    <scope>NUCLEOTIDE SEQUENCE [LARGE SCALE GENOMIC DNA]</scope>
    <source>
        <strain evidence="8">zg-B89</strain>
    </source>
</reference>
<dbReference type="RefSeq" id="WP_256769298.1">
    <property type="nucleotide sequence ID" value="NZ_CP101987.1"/>
</dbReference>
<dbReference type="SUPFAM" id="SSF53474">
    <property type="entry name" value="alpha/beta-Hydrolases"/>
    <property type="match status" value="1"/>
</dbReference>
<evidence type="ECO:0000256" key="4">
    <source>
        <dbReference type="SAM" id="SignalP"/>
    </source>
</evidence>
<evidence type="ECO:0000313" key="8">
    <source>
        <dbReference type="Proteomes" id="UP001316384"/>
    </source>
</evidence>
<dbReference type="Gene3D" id="3.40.50.1820">
    <property type="entry name" value="alpha/beta hydrolase"/>
    <property type="match status" value="1"/>
</dbReference>
<evidence type="ECO:0000259" key="5">
    <source>
        <dbReference type="Pfam" id="PF00561"/>
    </source>
</evidence>
<dbReference type="EMBL" id="CP101987">
    <property type="protein sequence ID" value="UUI70820.1"/>
    <property type="molecule type" value="Genomic_DNA"/>
</dbReference>
<feature type="signal peptide" evidence="4">
    <location>
        <begin position="1"/>
        <end position="25"/>
    </location>
</feature>
<name>A0ABY5KKF5_9CELL</name>
<keyword evidence="4" id="KW-0732">Signal</keyword>
<feature type="compositionally biased region" description="Pro residues" evidence="3">
    <location>
        <begin position="587"/>
        <end position="597"/>
    </location>
</feature>
<feature type="region of interest" description="Disordered" evidence="3">
    <location>
        <begin position="573"/>
        <end position="603"/>
    </location>
</feature>
<feature type="domain" description="Peptidase S33 tripeptidyl aminopeptidase-like C-terminal" evidence="6">
    <location>
        <begin position="463"/>
        <end position="566"/>
    </location>
</feature>
<sequence>MTKAQFRRALAVTTVAACLATTVTAFTATGASAHGRPGAGHDRTSRAEAARVDRVPTPDPGWYDCSSIFMPGSECGTVELPLDYDQPRKGTTEVALLRVRATDPAQRIGSLFVNPGGPGGSGVEIAAFAPYFLSPEVLARFDVVGLDPRGTNYSSNVQCFRNVGEQDAALSGMYVPFPQGQGQTAAFVDSAWKLGKACSTTGTPLSASMSTAQVARDMDVVRRAVGDEKLTFLGFSYGSYLGQVYANMFPDRVRAVTIDGVLDPLAWAGTRATANIPVTERLASGTAAWRATQEILDRCEQAGPDLCRTAGIGEPRAVWDGVAAGLRATPIELRDPETDELIVTVDWPVFVSAVLGTLYAPEAYLGVDALTWAIHWLLQPETPENAEIRAEALASLVGYERAQQQNAAEHAATRTERASELGFAFPYYNGTEAFSAVLCTDSVNPRRPEDWIAASERQDAIAPGFGPSWTWGSAQCASKAWTARDEDAWTGRFDARTASPVLVVGNLWDPATAYEGAVAAAKVLPNSRLLTSDNWGHTAYGTSACATEAIDRYLIGGELPVEGTQCTGDVQPFVDQPMSRGSQAPRALPPVVPPVPGSTPRSS</sequence>
<dbReference type="InterPro" id="IPR029058">
    <property type="entry name" value="AB_hydrolase_fold"/>
</dbReference>
<comment type="similarity">
    <text evidence="1">Belongs to the peptidase S33 family.</text>
</comment>
<dbReference type="PANTHER" id="PTHR43248">
    <property type="entry name" value="2-SUCCINYL-6-HYDROXY-2,4-CYCLOHEXADIENE-1-CARBOXYLATE SYNTHASE"/>
    <property type="match status" value="1"/>
</dbReference>
<proteinExistence type="inferred from homology"/>
<dbReference type="InterPro" id="IPR051601">
    <property type="entry name" value="Serine_prot/Carboxylest_S33"/>
</dbReference>
<feature type="domain" description="AB hydrolase-1" evidence="5">
    <location>
        <begin position="111"/>
        <end position="262"/>
    </location>
</feature>
<protein>
    <submittedName>
        <fullName evidence="7">Alpha/beta hydrolase</fullName>
    </submittedName>
</protein>
<evidence type="ECO:0000256" key="3">
    <source>
        <dbReference type="SAM" id="MobiDB-lite"/>
    </source>
</evidence>
<keyword evidence="8" id="KW-1185">Reference proteome</keyword>
<dbReference type="GO" id="GO:0016787">
    <property type="term" value="F:hydrolase activity"/>
    <property type="evidence" value="ECO:0007669"/>
    <property type="project" value="UniProtKB-KW"/>
</dbReference>
<evidence type="ECO:0000256" key="1">
    <source>
        <dbReference type="ARBA" id="ARBA00010088"/>
    </source>
</evidence>
<keyword evidence="2 7" id="KW-0378">Hydrolase</keyword>
<dbReference type="Pfam" id="PF00561">
    <property type="entry name" value="Abhydrolase_1"/>
    <property type="match status" value="1"/>
</dbReference>
<dbReference type="PANTHER" id="PTHR43248:SF25">
    <property type="entry name" value="AB HYDROLASE-1 DOMAIN-CONTAINING PROTEIN-RELATED"/>
    <property type="match status" value="1"/>
</dbReference>